<organism evidence="1 2">
    <name type="scientific">Actinoplanes octamycinicus</name>
    <dbReference type="NCBI Taxonomy" id="135948"/>
    <lineage>
        <taxon>Bacteria</taxon>
        <taxon>Bacillati</taxon>
        <taxon>Actinomycetota</taxon>
        <taxon>Actinomycetes</taxon>
        <taxon>Micromonosporales</taxon>
        <taxon>Micromonosporaceae</taxon>
        <taxon>Actinoplanes</taxon>
    </lineage>
</organism>
<dbReference type="NCBIfam" id="NF033634">
    <property type="entry name" value="SLATT_1"/>
    <property type="match status" value="1"/>
</dbReference>
<name>A0A7W7MAG4_9ACTN</name>
<dbReference type="AlphaFoldDB" id="A0A7W7MAG4"/>
<sequence>MPTPPESHPSERGFFVLSQQQSGLPPREAIIRFREVVDEDLNWADHRKARFRRRAVAVKVSSLVLAGLSTVALGVDPDGHGRVLALPLVAAVTVLAGLEPYMSWRSRWVSMEEARYELNRLRDEIDFYLVTTTASDQDRKRLARYFADQQRIWRGVSKQWRDFRAADTAAPAAKEQPDATQQ</sequence>
<protein>
    <recommendedName>
        <fullName evidence="3">DUF4231 domain-containing protein</fullName>
    </recommendedName>
</protein>
<proteinExistence type="predicted"/>
<evidence type="ECO:0000313" key="1">
    <source>
        <dbReference type="EMBL" id="MBB4742967.1"/>
    </source>
</evidence>
<comment type="caution">
    <text evidence="1">The sequence shown here is derived from an EMBL/GenBank/DDBJ whole genome shotgun (WGS) entry which is preliminary data.</text>
</comment>
<gene>
    <name evidence="1" type="ORF">BJY16_006426</name>
</gene>
<keyword evidence="2" id="KW-1185">Reference proteome</keyword>
<dbReference type="EMBL" id="JACHNB010000001">
    <property type="protein sequence ID" value="MBB4742967.1"/>
    <property type="molecule type" value="Genomic_DNA"/>
</dbReference>
<dbReference type="RefSeq" id="WP_185043263.1">
    <property type="nucleotide sequence ID" value="NZ_BAABFG010000005.1"/>
</dbReference>
<evidence type="ECO:0008006" key="3">
    <source>
        <dbReference type="Google" id="ProtNLM"/>
    </source>
</evidence>
<reference evidence="1 2" key="1">
    <citation type="submission" date="2020-08" db="EMBL/GenBank/DDBJ databases">
        <title>Sequencing the genomes of 1000 actinobacteria strains.</title>
        <authorList>
            <person name="Klenk H.-P."/>
        </authorList>
    </citation>
    <scope>NUCLEOTIDE SEQUENCE [LARGE SCALE GENOMIC DNA]</scope>
    <source>
        <strain evidence="1 2">DSM 45809</strain>
    </source>
</reference>
<dbReference type="Proteomes" id="UP000546162">
    <property type="component" value="Unassembled WGS sequence"/>
</dbReference>
<evidence type="ECO:0000313" key="2">
    <source>
        <dbReference type="Proteomes" id="UP000546162"/>
    </source>
</evidence>
<accession>A0A7W7MAG4</accession>